<evidence type="ECO:0000313" key="4">
    <source>
        <dbReference type="EMBL" id="MBO0439254.1"/>
    </source>
</evidence>
<dbReference type="Gene3D" id="3.40.50.12780">
    <property type="entry name" value="N-terminal domain of ligase-like"/>
    <property type="match status" value="1"/>
</dbReference>
<evidence type="ECO:0000313" key="5">
    <source>
        <dbReference type="Proteomes" id="UP000664632"/>
    </source>
</evidence>
<dbReference type="PANTHER" id="PTHR44845:SF6">
    <property type="entry name" value="BETA-ALANINE-ACTIVATING ENZYME"/>
    <property type="match status" value="1"/>
</dbReference>
<comment type="caution">
    <text evidence="4">The sequence shown here is derived from an EMBL/GenBank/DDBJ whole genome shotgun (WGS) entry which is preliminary data.</text>
</comment>
<dbReference type="EMBL" id="JAFLWD010000006">
    <property type="protein sequence ID" value="MBO0439254.1"/>
    <property type="molecule type" value="Genomic_DNA"/>
</dbReference>
<name>A0ABS3GXS6_9ENTE</name>
<evidence type="ECO:0000259" key="3">
    <source>
        <dbReference type="Pfam" id="PF00501"/>
    </source>
</evidence>
<keyword evidence="1" id="KW-0596">Phosphopantetheine</keyword>
<dbReference type="InterPro" id="IPR045851">
    <property type="entry name" value="AMP-bd_C_sf"/>
</dbReference>
<dbReference type="SUPFAM" id="SSF56801">
    <property type="entry name" value="Acetyl-CoA synthetase-like"/>
    <property type="match status" value="1"/>
</dbReference>
<dbReference type="InterPro" id="IPR042099">
    <property type="entry name" value="ANL_N_sf"/>
</dbReference>
<dbReference type="PROSITE" id="PS00455">
    <property type="entry name" value="AMP_BINDING"/>
    <property type="match status" value="1"/>
</dbReference>
<organism evidence="4 5">
    <name type="scientific">Candidatus Enterococcus ikei</name>
    <dbReference type="NCBI Taxonomy" id="2815326"/>
    <lineage>
        <taxon>Bacteria</taxon>
        <taxon>Bacillati</taxon>
        <taxon>Bacillota</taxon>
        <taxon>Bacilli</taxon>
        <taxon>Lactobacillales</taxon>
        <taxon>Enterococcaceae</taxon>
        <taxon>Enterococcus</taxon>
    </lineage>
</organism>
<evidence type="ECO:0000256" key="1">
    <source>
        <dbReference type="ARBA" id="ARBA00022450"/>
    </source>
</evidence>
<keyword evidence="5" id="KW-1185">Reference proteome</keyword>
<dbReference type="InterPro" id="IPR020845">
    <property type="entry name" value="AMP-binding_CS"/>
</dbReference>
<gene>
    <name evidence="4" type="ORF">JZO69_02625</name>
</gene>
<dbReference type="InterPro" id="IPR000873">
    <property type="entry name" value="AMP-dep_synth/lig_dom"/>
</dbReference>
<dbReference type="Pfam" id="PF00501">
    <property type="entry name" value="AMP-binding"/>
    <property type="match status" value="1"/>
</dbReference>
<dbReference type="Proteomes" id="UP000664632">
    <property type="component" value="Unassembled WGS sequence"/>
</dbReference>
<dbReference type="PANTHER" id="PTHR44845">
    <property type="entry name" value="CARRIER DOMAIN-CONTAINING PROTEIN"/>
    <property type="match status" value="1"/>
</dbReference>
<evidence type="ECO:0000256" key="2">
    <source>
        <dbReference type="ARBA" id="ARBA00022553"/>
    </source>
</evidence>
<dbReference type="Gene3D" id="3.30.300.30">
    <property type="match status" value="1"/>
</dbReference>
<reference evidence="4 5" key="1">
    <citation type="submission" date="2021-03" db="EMBL/GenBank/DDBJ databases">
        <title>Enterococcal diversity collection.</title>
        <authorList>
            <person name="Gilmore M.S."/>
            <person name="Schwartzman J."/>
            <person name="Van Tyne D."/>
            <person name="Martin M."/>
            <person name="Earl A.M."/>
            <person name="Manson A.L."/>
            <person name="Straub T."/>
            <person name="Salamzade R."/>
            <person name="Saavedra J."/>
            <person name="Lebreton F."/>
            <person name="Prichula J."/>
            <person name="Schaufler K."/>
            <person name="Gaca A."/>
            <person name="Sgardioli B."/>
            <person name="Wagenaar J."/>
            <person name="Strong T."/>
        </authorList>
    </citation>
    <scope>NUCLEOTIDE SEQUENCE [LARGE SCALE GENOMIC DNA]</scope>
    <source>
        <strain evidence="4 5">DIV0869a</strain>
    </source>
</reference>
<feature type="domain" description="AMP-dependent synthetase/ligase" evidence="3">
    <location>
        <begin position="23"/>
        <end position="359"/>
    </location>
</feature>
<dbReference type="RefSeq" id="WP_207111350.1">
    <property type="nucleotide sequence ID" value="NZ_JAFLWD010000006.1"/>
</dbReference>
<accession>A0ABS3GXS6</accession>
<proteinExistence type="predicted"/>
<keyword evidence="2" id="KW-0597">Phosphoprotein</keyword>
<protein>
    <submittedName>
        <fullName evidence="4">AMP-binding protein</fullName>
    </submittedName>
</protein>
<sequence length="491" mass="55944">MNENLGSLLKSNEDNNLNLLLNDKEQSLSHKELDLNSNKVANFFISQGISKGDRIGICMDNSIDLICIIFGILKIGAIYVPVDKSKKLTQMKSILSFTDAKILITDRNDIKKNNLKNMKIILVNENSNSLIYGFDETLSDNIKVFKDDPAYIIFSSGTTGNPKGITMSHGSIISFTLDVVKRFNHTFKDRTICRTPVSFDPFLTEILPSIISGGKVFLQNRNVSLISLLKLIQNKKITNFGCGPSLFNLMIKSEEIVKKYDLSSLKEIYFGYEKMSVNLLKKVQTMLPEVKFINGYGTSETFAATTYYLCSPSATEVFIGEPIESASIFLWNQKENRICVDGETGEIVISGDTLMNGYWKNEILTKEVIRENPIEKKQKAYFTKDIGKYIDGNIKFIGRTDSQVKINGYRINLEEIREAVYLFNDIKEAIVYKKDSEIVCEYNRFSNLKKSDDIKEFLTNIIEDKKIPAKWIYQNKFDRNENTKILLPNLN</sequence>